<dbReference type="EMBL" id="LN681225">
    <property type="protein sequence ID" value="CEK11566.1"/>
    <property type="molecule type" value="Genomic_DNA"/>
</dbReference>
<dbReference type="RefSeq" id="WP_045106742.1">
    <property type="nucleotide sequence ID" value="NZ_LN681225.1"/>
</dbReference>
<dbReference type="PANTHER" id="PTHR35983">
    <property type="entry name" value="UPF0166 PROTEIN TM_0021"/>
    <property type="match status" value="1"/>
</dbReference>
<evidence type="ECO:0000313" key="2">
    <source>
        <dbReference type="EMBL" id="CEK11566.1"/>
    </source>
</evidence>
<dbReference type="KEGG" id="lha:LHA_2560"/>
<organism evidence="2 3">
    <name type="scientific">Legionella hackeliae</name>
    <dbReference type="NCBI Taxonomy" id="449"/>
    <lineage>
        <taxon>Bacteria</taxon>
        <taxon>Pseudomonadati</taxon>
        <taxon>Pseudomonadota</taxon>
        <taxon>Gammaproteobacteria</taxon>
        <taxon>Legionellales</taxon>
        <taxon>Legionellaceae</taxon>
        <taxon>Legionella</taxon>
    </lineage>
</organism>
<dbReference type="AlphaFoldDB" id="A0A0A8UVN0"/>
<name>A0A0A8UVN0_LEGHA</name>
<reference evidence="3" key="1">
    <citation type="submission" date="2014-09" db="EMBL/GenBank/DDBJ databases">
        <authorList>
            <person name="Gomez-Valero L."/>
        </authorList>
    </citation>
    <scope>NUCLEOTIDE SEQUENCE [LARGE SCALE GENOMIC DNA]</scope>
    <source>
        <strain evidence="3">ATCC35250</strain>
    </source>
</reference>
<dbReference type="SUPFAM" id="SSF54913">
    <property type="entry name" value="GlnB-like"/>
    <property type="match status" value="1"/>
</dbReference>
<dbReference type="InterPro" id="IPR015867">
    <property type="entry name" value="N-reg_PII/ATP_PRibTrfase_C"/>
</dbReference>
<dbReference type="Proteomes" id="UP000032803">
    <property type="component" value="Chromosome I"/>
</dbReference>
<evidence type="ECO:0000313" key="3">
    <source>
        <dbReference type="Proteomes" id="UP000032803"/>
    </source>
</evidence>
<dbReference type="Pfam" id="PF02641">
    <property type="entry name" value="DUF190"/>
    <property type="match status" value="1"/>
</dbReference>
<evidence type="ECO:0000256" key="1">
    <source>
        <dbReference type="ARBA" id="ARBA00010554"/>
    </source>
</evidence>
<dbReference type="InterPro" id="IPR011322">
    <property type="entry name" value="N-reg_PII-like_a/b"/>
</dbReference>
<keyword evidence="3" id="KW-1185">Reference proteome</keyword>
<accession>A0A0A8UVN0</accession>
<gene>
    <name evidence="2" type="ORF">LHA_2560</name>
</gene>
<dbReference type="OrthoDB" id="5295185at2"/>
<dbReference type="InterPro" id="IPR003793">
    <property type="entry name" value="UPF0166"/>
</dbReference>
<dbReference type="Gene3D" id="3.30.70.120">
    <property type="match status" value="1"/>
</dbReference>
<sequence>MKTVDVTIVRIYTLEGEESVSTILKYLQKEIKVCGMSVFRAISGFGETGTHTASLLDLSFSLPLVIEFFDAPEKVNTALEYLSTVVKPEHIVCFPAKTNG</sequence>
<protein>
    <submittedName>
        <fullName evidence="2">Uncharacterized protein</fullName>
    </submittedName>
</protein>
<dbReference type="PATRIC" id="fig|449.7.peg.1054"/>
<comment type="similarity">
    <text evidence="1">Belongs to the UPF0166 family.</text>
</comment>
<proteinExistence type="inferred from homology"/>
<dbReference type="HOGENOM" id="CLU_146749_1_0_6"/>
<dbReference type="PANTHER" id="PTHR35983:SF1">
    <property type="entry name" value="UPF0166 PROTEIN TM_0021"/>
    <property type="match status" value="1"/>
</dbReference>
<dbReference type="STRING" id="449.LHA_2560"/>